<dbReference type="KEGG" id="hhg:XM38_045210"/>
<evidence type="ECO:0000313" key="2">
    <source>
        <dbReference type="EMBL" id="ASC73552.1"/>
    </source>
</evidence>
<evidence type="ECO:0000256" key="1">
    <source>
        <dbReference type="SAM" id="MobiDB-lite"/>
    </source>
</evidence>
<dbReference type="STRING" id="1641165.XM38_25215"/>
<dbReference type="EMBL" id="CP021983">
    <property type="protein sequence ID" value="ASC73552.1"/>
    <property type="molecule type" value="Genomic_DNA"/>
</dbReference>
<accession>A0A1Z3HTG7</accession>
<protein>
    <recommendedName>
        <fullName evidence="4">TonB C-terminal domain-containing protein</fullName>
    </recommendedName>
</protein>
<dbReference type="AlphaFoldDB" id="A0A1Z3HTG7"/>
<keyword evidence="3" id="KW-1185">Reference proteome</keyword>
<dbReference type="Proteomes" id="UP000191901">
    <property type="component" value="Chromosome"/>
</dbReference>
<feature type="compositionally biased region" description="Pro residues" evidence="1">
    <location>
        <begin position="104"/>
        <end position="121"/>
    </location>
</feature>
<proteinExistence type="predicted"/>
<feature type="compositionally biased region" description="Pro residues" evidence="1">
    <location>
        <begin position="146"/>
        <end position="174"/>
    </location>
</feature>
<dbReference type="Gene3D" id="3.30.1150.10">
    <property type="match status" value="1"/>
</dbReference>
<dbReference type="RefSeq" id="WP_088431024.1">
    <property type="nucleotide sequence ID" value="NZ_CP021983.2"/>
</dbReference>
<feature type="region of interest" description="Disordered" evidence="1">
    <location>
        <begin position="66"/>
        <end position="182"/>
    </location>
</feature>
<organism evidence="2 3">
    <name type="scientific">Halomicronema hongdechloris C2206</name>
    <dbReference type="NCBI Taxonomy" id="1641165"/>
    <lineage>
        <taxon>Bacteria</taxon>
        <taxon>Bacillati</taxon>
        <taxon>Cyanobacteriota</taxon>
        <taxon>Cyanophyceae</taxon>
        <taxon>Nodosilineales</taxon>
        <taxon>Nodosilineaceae</taxon>
        <taxon>Halomicronema</taxon>
    </lineage>
</organism>
<evidence type="ECO:0008006" key="4">
    <source>
        <dbReference type="Google" id="ProtNLM"/>
    </source>
</evidence>
<feature type="compositionally biased region" description="Low complexity" evidence="1">
    <location>
        <begin position="73"/>
        <end position="103"/>
    </location>
</feature>
<evidence type="ECO:0000313" key="3">
    <source>
        <dbReference type="Proteomes" id="UP000191901"/>
    </source>
</evidence>
<feature type="compositionally biased region" description="Low complexity" evidence="1">
    <location>
        <begin position="122"/>
        <end position="145"/>
    </location>
</feature>
<name>A0A1Z3HTG7_9CYAN</name>
<sequence length="309" mass="31287">MFLDLLQRLHRVRYSDPPYLWPASVILAGGLHSMAFILLRTLVLLPTLPSPAPPAIPIQLLRSAPESGTASDAAPTPLPRTAAPASPSTAATPAPEIASTSPQPGSPPTPQALPTPTPTPTSRPTSPTASASASASPSAAATTPTPSSPRPSSPVPSPPPAPGPPAPASPPDPDGSPGEDTTANRVIGQLIPRDIRRNPQGQDFPDQLPQLADGATALALRPALSGCGLANLASLFTLGSGTYPLSLQLTVETDGTISNAEILSGSNQPALDQLVACTLEQTLTLQPAQTAGSPIPTDAVILEVTAALQ</sequence>
<reference evidence="2 3" key="1">
    <citation type="journal article" date="2016" name="Biochim. Biophys. Acta">
        <title>Characterization of red-shifted phycobilisomes isolated from the chlorophyll f-containing cyanobacterium Halomicronema hongdechloris.</title>
        <authorList>
            <person name="Li Y."/>
            <person name="Lin Y."/>
            <person name="Garvey C.J."/>
            <person name="Birch D."/>
            <person name="Corkery R.W."/>
            <person name="Loughlin P.C."/>
            <person name="Scheer H."/>
            <person name="Willows R.D."/>
            <person name="Chen M."/>
        </authorList>
    </citation>
    <scope>NUCLEOTIDE SEQUENCE [LARGE SCALE GENOMIC DNA]</scope>
    <source>
        <strain evidence="2 3">C2206</strain>
    </source>
</reference>
<gene>
    <name evidence="2" type="ORF">XM38_045210</name>
</gene>